<dbReference type="EMBL" id="BAQB01000010">
    <property type="protein sequence ID" value="GBR45955.1"/>
    <property type="molecule type" value="Genomic_DNA"/>
</dbReference>
<evidence type="ECO:0000313" key="2">
    <source>
        <dbReference type="Proteomes" id="UP001062443"/>
    </source>
</evidence>
<proteinExistence type="predicted"/>
<gene>
    <name evidence="1" type="ORF">AA106556_0946</name>
</gene>
<name>A0ABQ0QIF4_9PROT</name>
<dbReference type="Proteomes" id="UP001062443">
    <property type="component" value="Unassembled WGS sequence"/>
</dbReference>
<protein>
    <submittedName>
        <fullName evidence="1">Transposase</fullName>
    </submittedName>
</protein>
<accession>A0ABQ0QIF4</accession>
<comment type="caution">
    <text evidence="1">The sequence shown here is derived from an EMBL/GenBank/DDBJ whole genome shotgun (WGS) entry which is preliminary data.</text>
</comment>
<organism evidence="1 2">
    <name type="scientific">Neokomagataea tanensis NBRC 106556</name>
    <dbReference type="NCBI Taxonomy" id="1223519"/>
    <lineage>
        <taxon>Bacteria</taxon>
        <taxon>Pseudomonadati</taxon>
        <taxon>Pseudomonadota</taxon>
        <taxon>Alphaproteobacteria</taxon>
        <taxon>Acetobacterales</taxon>
        <taxon>Acetobacteraceae</taxon>
        <taxon>Neokomagataea</taxon>
    </lineage>
</organism>
<sequence length="79" mass="9337">MAWRCKELKYEGKLSGAVQYWQGVRLVRGFRTLKSTYATIRGFEIMRAMKKGQSRFFQFPESIVGNVRLVERHFGIYNI</sequence>
<keyword evidence="2" id="KW-1185">Reference proteome</keyword>
<evidence type="ECO:0000313" key="1">
    <source>
        <dbReference type="EMBL" id="GBR45955.1"/>
    </source>
</evidence>
<reference evidence="1" key="1">
    <citation type="submission" date="2013-04" db="EMBL/GenBank/DDBJ databases">
        <title>The genome sequencing project of 58 acetic acid bacteria.</title>
        <authorList>
            <person name="Okamoto-Kainuma A."/>
            <person name="Ishikawa M."/>
            <person name="Umino S."/>
            <person name="Koizumi Y."/>
            <person name="Shiwa Y."/>
            <person name="Yoshikawa H."/>
            <person name="Matsutani M."/>
            <person name="Matsushita K."/>
        </authorList>
    </citation>
    <scope>NUCLEOTIDE SEQUENCE</scope>
    <source>
        <strain evidence="1">NBRC 106556</strain>
    </source>
</reference>